<accession>A0A4R6T7F0</accession>
<dbReference type="NCBIfam" id="NF009397">
    <property type="entry name" value="PRK12758.1"/>
    <property type="match status" value="1"/>
</dbReference>
<evidence type="ECO:0000256" key="7">
    <source>
        <dbReference type="SAM" id="MobiDB-lite"/>
    </source>
</evidence>
<dbReference type="RefSeq" id="WP_133553118.1">
    <property type="nucleotide sequence ID" value="NZ_SNYF01000005.1"/>
</dbReference>
<dbReference type="GO" id="GO:0006265">
    <property type="term" value="P:DNA topological change"/>
    <property type="evidence" value="ECO:0007669"/>
    <property type="project" value="UniProtKB-UniRule"/>
</dbReference>
<dbReference type="SUPFAM" id="SSF56719">
    <property type="entry name" value="Type II DNA topoisomerase"/>
    <property type="match status" value="1"/>
</dbReference>
<evidence type="ECO:0000256" key="2">
    <source>
        <dbReference type="ARBA" id="ARBA00008263"/>
    </source>
</evidence>
<dbReference type="OrthoDB" id="9806486at2"/>
<dbReference type="InterPro" id="IPR013760">
    <property type="entry name" value="Topo_IIA-like_dom_sf"/>
</dbReference>
<evidence type="ECO:0000256" key="1">
    <source>
        <dbReference type="ARBA" id="ARBA00000185"/>
    </source>
</evidence>
<dbReference type="Proteomes" id="UP000294535">
    <property type="component" value="Unassembled WGS sequence"/>
</dbReference>
<comment type="similarity">
    <text evidence="2">Belongs to the type II topoisomerase GyrA/ParC subunit family.</text>
</comment>
<protein>
    <submittedName>
        <fullName evidence="9">Topoisomerase-4 subunit A</fullName>
    </submittedName>
</protein>
<dbReference type="SMART" id="SM00434">
    <property type="entry name" value="TOP4c"/>
    <property type="match status" value="1"/>
</dbReference>
<evidence type="ECO:0000256" key="4">
    <source>
        <dbReference type="ARBA" id="ARBA00023125"/>
    </source>
</evidence>
<organism evidence="9 10">
    <name type="scientific">Algoriphagus boseongensis</name>
    <dbReference type="NCBI Taxonomy" id="1442587"/>
    <lineage>
        <taxon>Bacteria</taxon>
        <taxon>Pseudomonadati</taxon>
        <taxon>Bacteroidota</taxon>
        <taxon>Cytophagia</taxon>
        <taxon>Cytophagales</taxon>
        <taxon>Cyclobacteriaceae</taxon>
        <taxon>Algoriphagus</taxon>
    </lineage>
</organism>
<dbReference type="GO" id="GO:0009330">
    <property type="term" value="C:DNA topoisomerase type II (double strand cut, ATP-hydrolyzing) complex"/>
    <property type="evidence" value="ECO:0007669"/>
    <property type="project" value="TreeGrafter"/>
</dbReference>
<dbReference type="Gene3D" id="3.30.1360.40">
    <property type="match status" value="1"/>
</dbReference>
<name>A0A4R6T7F0_9BACT</name>
<dbReference type="GO" id="GO:0003918">
    <property type="term" value="F:DNA topoisomerase type II (double strand cut, ATP-hydrolyzing) activity"/>
    <property type="evidence" value="ECO:0007669"/>
    <property type="project" value="UniProtKB-EC"/>
</dbReference>
<dbReference type="InterPro" id="IPR050220">
    <property type="entry name" value="Type_II_DNA_Topoisomerases"/>
</dbReference>
<dbReference type="InterPro" id="IPR013758">
    <property type="entry name" value="Topo_IIA_A/C_ab"/>
</dbReference>
<dbReference type="EMBL" id="SNYF01000005">
    <property type="protein sequence ID" value="TDQ19108.1"/>
    <property type="molecule type" value="Genomic_DNA"/>
</dbReference>
<evidence type="ECO:0000313" key="9">
    <source>
        <dbReference type="EMBL" id="TDQ19108.1"/>
    </source>
</evidence>
<evidence type="ECO:0000256" key="3">
    <source>
        <dbReference type="ARBA" id="ARBA00023029"/>
    </source>
</evidence>
<comment type="caution">
    <text evidence="9">The sequence shown here is derived from an EMBL/GenBank/DDBJ whole genome shotgun (WGS) entry which is preliminary data.</text>
</comment>
<keyword evidence="5 6" id="KW-0413">Isomerase</keyword>
<dbReference type="PANTHER" id="PTHR43493:SF5">
    <property type="entry name" value="DNA GYRASE SUBUNIT A, CHLOROPLASTIC_MITOCHONDRIAL"/>
    <property type="match status" value="1"/>
</dbReference>
<dbReference type="GO" id="GO:0005524">
    <property type="term" value="F:ATP binding"/>
    <property type="evidence" value="ECO:0007669"/>
    <property type="project" value="InterPro"/>
</dbReference>
<feature type="region of interest" description="Disordered" evidence="7">
    <location>
        <begin position="829"/>
        <end position="876"/>
    </location>
</feature>
<dbReference type="Gene3D" id="3.90.199.10">
    <property type="entry name" value="Topoisomerase II, domain 5"/>
    <property type="match status" value="1"/>
</dbReference>
<dbReference type="InterPro" id="IPR013757">
    <property type="entry name" value="Topo_IIA_A_a_sf"/>
</dbReference>
<reference evidence="9 10" key="1">
    <citation type="submission" date="2019-03" db="EMBL/GenBank/DDBJ databases">
        <title>Genomic Encyclopedia of Type Strains, Phase III (KMG-III): the genomes of soil and plant-associated and newly described type strains.</title>
        <authorList>
            <person name="Whitman W."/>
        </authorList>
    </citation>
    <scope>NUCLEOTIDE SEQUENCE [LARGE SCALE GENOMIC DNA]</scope>
    <source>
        <strain evidence="9 10">CECT 8446</strain>
    </source>
</reference>
<dbReference type="AlphaFoldDB" id="A0A4R6T7F0"/>
<keyword evidence="3 6" id="KW-0799">Topoisomerase</keyword>
<dbReference type="PROSITE" id="PS52040">
    <property type="entry name" value="TOPO_IIA"/>
    <property type="match status" value="1"/>
</dbReference>
<gene>
    <name evidence="9" type="ORF">DFQ04_0925</name>
</gene>
<feature type="compositionally biased region" description="Acidic residues" evidence="7">
    <location>
        <begin position="839"/>
        <end position="856"/>
    </location>
</feature>
<feature type="domain" description="Topo IIA-type catalytic" evidence="8">
    <location>
        <begin position="42"/>
        <end position="439"/>
    </location>
</feature>
<dbReference type="PANTHER" id="PTHR43493">
    <property type="entry name" value="DNA GYRASE/TOPOISOMERASE SUBUNIT A"/>
    <property type="match status" value="1"/>
</dbReference>
<sequence>MSDENNLVDGADESLHDSVPVTGMYKDWFLDYASYVILERAVPAIEDGLKPVQRRILHAMKEMDDGRFNKVANIIGQSMQYHPHGDASIGDAIVNLGQKDLLIETQGNWGDVRTGDGAAAARYIEARLSKFALEVVFNAQTTEWQLSYDGRKREPITLPVKFPLLLAQGVEGIAVGLSTKILPHNFIELIEGSIEILKGNKTNVLPDFLTGGLADFSDYQEGHRGGKIKVRARIEEEDSKTLLIKEIPYGTTTDSLIDSILKANDKGKIKIKKVVDNTAKDVEIQIQLAPGVSPDVTIDALYAFTDCEVSISPNACVIIEEKPVFLTVNQILEYNTKQTKALLKRELEIRKGELMEKLLFSSLEKIFIENRIYRDIEECTTWEAVLEAIDRGLDPYKPDFYREITQEDLIRLTEIKIKRISKYDTFKADELMKRLQEELKEVNYNLKHLTEYAIKYYQNLLDKYGKGRERKTEIRAFDTIQAAVVAANNAKLYVNRADGFVGFGLKKDEFICDCSDLDDIIAIRKDGKMVVSKIQEKLFMGKDILFVGVFRKNDERMTYNLIYLDGTSGRTMVKRFQVGGITRDKEYDLTKGTKGSKVLYLTANPNGEAETVTVYLTQGAKARIKVFDFDFSEIEIKGRNAGGNILTKYPVRKIQFKMEGVSTLGGLNVYYDPSVGRLNTDQRGKLIGNFLGDDKILICYKNGDYELTGFELTNRYEPSDVLLIEKFDAQKVISAIYFDGGSKSYFVKRFLIETTTLNKRFNFITDHKQSYLKVATTDPAAQVVITLLKGKEEEVMEYDLEMLIDVKGWKAIGNKLSSNPVKEIQLIESEKSSISSKNEEEDTVDDSEEETEDELEIGSTIDLTPKKEDDEQLGLF</sequence>
<evidence type="ECO:0000256" key="5">
    <source>
        <dbReference type="ARBA" id="ARBA00023235"/>
    </source>
</evidence>
<keyword evidence="4 6" id="KW-0238">DNA-binding</keyword>
<dbReference type="NCBIfam" id="NF007209">
    <property type="entry name" value="PRK09631.1"/>
    <property type="match status" value="1"/>
</dbReference>
<evidence type="ECO:0000313" key="10">
    <source>
        <dbReference type="Proteomes" id="UP000294535"/>
    </source>
</evidence>
<dbReference type="GO" id="GO:0003677">
    <property type="term" value="F:DNA binding"/>
    <property type="evidence" value="ECO:0007669"/>
    <property type="project" value="UniProtKB-UniRule"/>
</dbReference>
<dbReference type="Pfam" id="PF00521">
    <property type="entry name" value="DNA_topoisoIV"/>
    <property type="match status" value="1"/>
</dbReference>
<comment type="catalytic activity">
    <reaction evidence="1 6">
        <text>ATP-dependent breakage, passage and rejoining of double-stranded DNA.</text>
        <dbReference type="EC" id="5.6.2.2"/>
    </reaction>
</comment>
<dbReference type="Gene3D" id="1.10.268.10">
    <property type="entry name" value="Topoisomerase, domain 3"/>
    <property type="match status" value="1"/>
</dbReference>
<dbReference type="InterPro" id="IPR002205">
    <property type="entry name" value="Topo_IIA_dom_A"/>
</dbReference>
<evidence type="ECO:0000256" key="6">
    <source>
        <dbReference type="PROSITE-ProRule" id="PRU01384"/>
    </source>
</evidence>
<keyword evidence="10" id="KW-1185">Reference proteome</keyword>
<evidence type="ECO:0000259" key="8">
    <source>
        <dbReference type="PROSITE" id="PS52040"/>
    </source>
</evidence>
<proteinExistence type="inferred from homology"/>
<feature type="active site" description="O-(5'-phospho-DNA)-tyrosine intermediate" evidence="6">
    <location>
        <position position="123"/>
    </location>
</feature>
<dbReference type="GO" id="GO:0005737">
    <property type="term" value="C:cytoplasm"/>
    <property type="evidence" value="ECO:0007669"/>
    <property type="project" value="TreeGrafter"/>
</dbReference>